<proteinExistence type="predicted"/>
<sequence>MLLLSAAAAHCCWLLPNPSDLLGIPFRASNGRRSKICPSQKSPREMTGNGKGFLSLAKAVAIPRLQTNECLYKIGSFG</sequence>
<dbReference type="Proteomes" id="UP001054252">
    <property type="component" value="Unassembled WGS sequence"/>
</dbReference>
<evidence type="ECO:0000313" key="2">
    <source>
        <dbReference type="Proteomes" id="UP001054252"/>
    </source>
</evidence>
<comment type="caution">
    <text evidence="1">The sequence shown here is derived from an EMBL/GenBank/DDBJ whole genome shotgun (WGS) entry which is preliminary data.</text>
</comment>
<dbReference type="EMBL" id="BPVZ01000252">
    <property type="protein sequence ID" value="GKV48295.1"/>
    <property type="molecule type" value="Genomic_DNA"/>
</dbReference>
<protein>
    <recommendedName>
        <fullName evidence="3">Secreted protein</fullName>
    </recommendedName>
</protein>
<reference evidence="1 2" key="1">
    <citation type="journal article" date="2021" name="Commun. Biol.">
        <title>The genome of Shorea leprosula (Dipterocarpaceae) highlights the ecological relevance of drought in aseasonal tropical rainforests.</title>
        <authorList>
            <person name="Ng K.K.S."/>
            <person name="Kobayashi M.J."/>
            <person name="Fawcett J.A."/>
            <person name="Hatakeyama M."/>
            <person name="Paape T."/>
            <person name="Ng C.H."/>
            <person name="Ang C.C."/>
            <person name="Tnah L.H."/>
            <person name="Lee C.T."/>
            <person name="Nishiyama T."/>
            <person name="Sese J."/>
            <person name="O'Brien M.J."/>
            <person name="Copetti D."/>
            <person name="Mohd Noor M.I."/>
            <person name="Ong R.C."/>
            <person name="Putra M."/>
            <person name="Sireger I.Z."/>
            <person name="Indrioko S."/>
            <person name="Kosugi Y."/>
            <person name="Izuno A."/>
            <person name="Isagi Y."/>
            <person name="Lee S.L."/>
            <person name="Shimizu K.K."/>
        </authorList>
    </citation>
    <scope>NUCLEOTIDE SEQUENCE [LARGE SCALE GENOMIC DNA]</scope>
    <source>
        <strain evidence="1">214</strain>
    </source>
</reference>
<keyword evidence="2" id="KW-1185">Reference proteome</keyword>
<gene>
    <name evidence="1" type="ORF">SLEP1_g55119</name>
</gene>
<accession>A0AAV5MEG4</accession>
<dbReference type="AlphaFoldDB" id="A0AAV5MEG4"/>
<evidence type="ECO:0000313" key="1">
    <source>
        <dbReference type="EMBL" id="GKV48295.1"/>
    </source>
</evidence>
<evidence type="ECO:0008006" key="3">
    <source>
        <dbReference type="Google" id="ProtNLM"/>
    </source>
</evidence>
<name>A0AAV5MEG4_9ROSI</name>
<organism evidence="1 2">
    <name type="scientific">Rubroshorea leprosula</name>
    <dbReference type="NCBI Taxonomy" id="152421"/>
    <lineage>
        <taxon>Eukaryota</taxon>
        <taxon>Viridiplantae</taxon>
        <taxon>Streptophyta</taxon>
        <taxon>Embryophyta</taxon>
        <taxon>Tracheophyta</taxon>
        <taxon>Spermatophyta</taxon>
        <taxon>Magnoliopsida</taxon>
        <taxon>eudicotyledons</taxon>
        <taxon>Gunneridae</taxon>
        <taxon>Pentapetalae</taxon>
        <taxon>rosids</taxon>
        <taxon>malvids</taxon>
        <taxon>Malvales</taxon>
        <taxon>Dipterocarpaceae</taxon>
        <taxon>Rubroshorea</taxon>
    </lineage>
</organism>